<dbReference type="Pfam" id="PF01476">
    <property type="entry name" value="LysM"/>
    <property type="match status" value="1"/>
</dbReference>
<dbReference type="EC" id="3.5.1.28" evidence="2"/>
<dbReference type="SUPFAM" id="SSF53955">
    <property type="entry name" value="Lysozyme-like"/>
    <property type="match status" value="1"/>
</dbReference>
<dbReference type="SUPFAM" id="SSF54106">
    <property type="entry name" value="LysM domain"/>
    <property type="match status" value="1"/>
</dbReference>
<dbReference type="InterPro" id="IPR023346">
    <property type="entry name" value="Lysozyme-like_dom_sf"/>
</dbReference>
<dbReference type="Proteomes" id="UP001281761">
    <property type="component" value="Unassembled WGS sequence"/>
</dbReference>
<keyword evidence="2" id="KW-0378">Hydrolase</keyword>
<dbReference type="Gene3D" id="3.10.350.10">
    <property type="entry name" value="LysM domain"/>
    <property type="match status" value="1"/>
</dbReference>
<keyword evidence="3" id="KW-1185">Reference proteome</keyword>
<dbReference type="InterPro" id="IPR018392">
    <property type="entry name" value="LysM"/>
</dbReference>
<dbReference type="InterPro" id="IPR036779">
    <property type="entry name" value="LysM_dom_sf"/>
</dbReference>
<evidence type="ECO:0000313" key="3">
    <source>
        <dbReference type="Proteomes" id="UP001281761"/>
    </source>
</evidence>
<gene>
    <name evidence="2" type="ORF">BLNAU_12053</name>
</gene>
<proteinExistence type="predicted"/>
<evidence type="ECO:0000259" key="1">
    <source>
        <dbReference type="PROSITE" id="PS51782"/>
    </source>
</evidence>
<feature type="domain" description="LysM" evidence="1">
    <location>
        <begin position="48"/>
        <end position="92"/>
    </location>
</feature>
<evidence type="ECO:0000313" key="2">
    <source>
        <dbReference type="EMBL" id="KAK2953064.1"/>
    </source>
</evidence>
<dbReference type="SMART" id="SM00257">
    <property type="entry name" value="LysM"/>
    <property type="match status" value="1"/>
</dbReference>
<reference evidence="2 3" key="1">
    <citation type="journal article" date="2022" name="bioRxiv">
        <title>Genomics of Preaxostyla Flagellates Illuminates Evolutionary Transitions and the Path Towards Mitochondrial Loss.</title>
        <authorList>
            <person name="Novak L.V.F."/>
            <person name="Treitli S.C."/>
            <person name="Pyrih J."/>
            <person name="Halakuc P."/>
            <person name="Pipaliya S.V."/>
            <person name="Vacek V."/>
            <person name="Brzon O."/>
            <person name="Soukal P."/>
            <person name="Eme L."/>
            <person name="Dacks J.B."/>
            <person name="Karnkowska A."/>
            <person name="Elias M."/>
            <person name="Hampl V."/>
        </authorList>
    </citation>
    <scope>NUCLEOTIDE SEQUENCE [LARGE SCALE GENOMIC DNA]</scope>
    <source>
        <strain evidence="2">NAU3</strain>
        <tissue evidence="2">Gut</tissue>
    </source>
</reference>
<dbReference type="Gene3D" id="1.10.530.10">
    <property type="match status" value="1"/>
</dbReference>
<dbReference type="CDD" id="cd00118">
    <property type="entry name" value="LysM"/>
    <property type="match status" value="1"/>
</dbReference>
<accession>A0ABQ9XQH3</accession>
<dbReference type="PANTHER" id="PTHR34408">
    <property type="entry name" value="FAMILY PROTEIN, PUTATIVE-RELATED"/>
    <property type="match status" value="1"/>
</dbReference>
<sequence length="268" mass="29783">MSFFEYSRNFRQLLFRMFESQLNHQMFILAAFSLFVAYQFTAPESNDFNYTIAKGDTLTSIAKKFGTTVAAIVRLNNIADPNKISVGQVIKIPGSSGGTVSTDQMNRFGWIDTSTARMTDLNSCLKTFGITTQNRIRHFMSQTGHESGLGKWTVELASGQAYEGRKDLGNIYPGDGPKFKGAGYLQMTGRSNYQRFANYVGDQNVMQGCQYVASKYAWKSAGFWWYNAGMNALCDQGASVETITRRVNGGTNGLADRQAKYTKACGIF</sequence>
<organism evidence="2 3">
    <name type="scientific">Blattamonas nauphoetae</name>
    <dbReference type="NCBI Taxonomy" id="2049346"/>
    <lineage>
        <taxon>Eukaryota</taxon>
        <taxon>Metamonada</taxon>
        <taxon>Preaxostyla</taxon>
        <taxon>Oxymonadida</taxon>
        <taxon>Blattamonas</taxon>
    </lineage>
</organism>
<dbReference type="GO" id="GO:0008745">
    <property type="term" value="F:N-acetylmuramoyl-L-alanine amidase activity"/>
    <property type="evidence" value="ECO:0007669"/>
    <property type="project" value="UniProtKB-EC"/>
</dbReference>
<dbReference type="EMBL" id="JARBJD010000096">
    <property type="protein sequence ID" value="KAK2953064.1"/>
    <property type="molecule type" value="Genomic_DNA"/>
</dbReference>
<name>A0ABQ9XQH3_9EUKA</name>
<protein>
    <submittedName>
        <fullName evidence="2">N-acetylmuramoyl-L-alanine amidase CwlA</fullName>
        <ecNumber evidence="2">3.5.1.28</ecNumber>
    </submittedName>
</protein>
<dbReference type="InterPro" id="IPR052354">
    <property type="entry name" value="Cell_Wall_Dynamics_Protein"/>
</dbReference>
<comment type="caution">
    <text evidence="2">The sequence shown here is derived from an EMBL/GenBank/DDBJ whole genome shotgun (WGS) entry which is preliminary data.</text>
</comment>
<dbReference type="PROSITE" id="PS51782">
    <property type="entry name" value="LYSM"/>
    <property type="match status" value="1"/>
</dbReference>
<dbReference type="PANTHER" id="PTHR34408:SF1">
    <property type="entry name" value="GLYCOSYL HYDROLASE FAMILY 19 DOMAIN-CONTAINING PROTEIN HI_1415"/>
    <property type="match status" value="1"/>
</dbReference>